<evidence type="ECO:0000256" key="2">
    <source>
        <dbReference type="SAM" id="MobiDB-lite"/>
    </source>
</evidence>
<dbReference type="PROSITE" id="PS50943">
    <property type="entry name" value="HTH_CROC1"/>
    <property type="match status" value="1"/>
</dbReference>
<dbReference type="AlphaFoldDB" id="A0A6I2RIJ7"/>
<protein>
    <submittedName>
        <fullName evidence="4">Helix-turn-helix domain-containing protein</fullName>
    </submittedName>
</protein>
<feature type="compositionally biased region" description="Basic and acidic residues" evidence="2">
    <location>
        <begin position="129"/>
        <end position="145"/>
    </location>
</feature>
<dbReference type="SUPFAM" id="SSF47413">
    <property type="entry name" value="lambda repressor-like DNA-binding domains"/>
    <property type="match status" value="1"/>
</dbReference>
<keyword evidence="1" id="KW-0175">Coiled coil</keyword>
<dbReference type="EMBL" id="WKPO01000026">
    <property type="protein sequence ID" value="MSB50182.1"/>
    <property type="molecule type" value="Genomic_DNA"/>
</dbReference>
<organism evidence="4 5">
    <name type="scientific">Flavonifractor plautii</name>
    <name type="common">Fusobacterium plautii</name>
    <dbReference type="NCBI Taxonomy" id="292800"/>
    <lineage>
        <taxon>Bacteria</taxon>
        <taxon>Bacillati</taxon>
        <taxon>Bacillota</taxon>
        <taxon>Clostridia</taxon>
        <taxon>Eubacteriales</taxon>
        <taxon>Oscillospiraceae</taxon>
        <taxon>Flavonifractor</taxon>
    </lineage>
</organism>
<reference evidence="4 5" key="1">
    <citation type="journal article" date="2019" name="Nat. Med.">
        <title>A library of human gut bacterial isolates paired with longitudinal multiomics data enables mechanistic microbiome research.</title>
        <authorList>
            <person name="Poyet M."/>
            <person name="Groussin M."/>
            <person name="Gibbons S.M."/>
            <person name="Avila-Pacheco J."/>
            <person name="Jiang X."/>
            <person name="Kearney S.M."/>
            <person name="Perrotta A.R."/>
            <person name="Berdy B."/>
            <person name="Zhao S."/>
            <person name="Lieberman T.D."/>
            <person name="Swanson P.K."/>
            <person name="Smith M."/>
            <person name="Roesemann S."/>
            <person name="Alexander J.E."/>
            <person name="Rich S.A."/>
            <person name="Livny J."/>
            <person name="Vlamakis H."/>
            <person name="Clish C."/>
            <person name="Bullock K."/>
            <person name="Deik A."/>
            <person name="Scott J."/>
            <person name="Pierce K.A."/>
            <person name="Xavier R.J."/>
            <person name="Alm E.J."/>
        </authorList>
    </citation>
    <scope>NUCLEOTIDE SEQUENCE [LARGE SCALE GENOMIC DNA]</scope>
    <source>
        <strain evidence="4 5">BIOML-A5</strain>
    </source>
</reference>
<dbReference type="InterPro" id="IPR010982">
    <property type="entry name" value="Lambda_DNA-bd_dom_sf"/>
</dbReference>
<feature type="domain" description="HTH cro/C1-type" evidence="3">
    <location>
        <begin position="7"/>
        <end position="59"/>
    </location>
</feature>
<dbReference type="Gene3D" id="1.10.260.40">
    <property type="entry name" value="lambda repressor-like DNA-binding domains"/>
    <property type="match status" value="1"/>
</dbReference>
<dbReference type="CDD" id="cd00093">
    <property type="entry name" value="HTH_XRE"/>
    <property type="match status" value="1"/>
</dbReference>
<evidence type="ECO:0000259" key="3">
    <source>
        <dbReference type="PROSITE" id="PS50943"/>
    </source>
</evidence>
<comment type="caution">
    <text evidence="4">The sequence shown here is derived from an EMBL/GenBank/DDBJ whole genome shotgun (WGS) entry which is preliminary data.</text>
</comment>
<evidence type="ECO:0000313" key="4">
    <source>
        <dbReference type="EMBL" id="MSB50182.1"/>
    </source>
</evidence>
<proteinExistence type="predicted"/>
<dbReference type="RefSeq" id="WP_008982045.1">
    <property type="nucleotide sequence ID" value="NZ_WKPO01000026.1"/>
</dbReference>
<dbReference type="GO" id="GO:0003677">
    <property type="term" value="F:DNA binding"/>
    <property type="evidence" value="ECO:0007669"/>
    <property type="project" value="InterPro"/>
</dbReference>
<evidence type="ECO:0000313" key="5">
    <source>
        <dbReference type="Proteomes" id="UP000429811"/>
    </source>
</evidence>
<dbReference type="InterPro" id="IPR001387">
    <property type="entry name" value="Cro/C1-type_HTH"/>
</dbReference>
<name>A0A6I2RIJ7_FLAPL</name>
<accession>A0A6I2RIJ7</accession>
<evidence type="ECO:0000256" key="1">
    <source>
        <dbReference type="SAM" id="Coils"/>
    </source>
</evidence>
<gene>
    <name evidence="4" type="ORF">GKE90_15980</name>
</gene>
<feature type="region of interest" description="Disordered" evidence="2">
    <location>
        <begin position="125"/>
        <end position="145"/>
    </location>
</feature>
<dbReference type="Pfam" id="PF01381">
    <property type="entry name" value="HTH_3"/>
    <property type="match status" value="1"/>
</dbReference>
<dbReference type="Proteomes" id="UP000429811">
    <property type="component" value="Unassembled WGS sequence"/>
</dbReference>
<feature type="coiled-coil region" evidence="1">
    <location>
        <begin position="4"/>
        <end position="38"/>
    </location>
</feature>
<dbReference type="SMART" id="SM00530">
    <property type="entry name" value="HTH_XRE"/>
    <property type="match status" value="1"/>
</dbReference>
<sequence>MSIFERVHELIKEQGLNVKQLERECGLANATIRRWETQTPNIESVRKVAHRLNVTIDYLVNGGSPNAPAAPSCDGVPLSSMEADLVAMFRLLPEEAKKEIFDLTHFKYTRLGDGEKESIFWTYFDGSDDEKSGPAESREARDGTA</sequence>